<protein>
    <recommendedName>
        <fullName evidence="4">Parvulin-like PPIase</fullName>
        <ecNumber evidence="3">5.2.1.8</ecNumber>
    </recommendedName>
    <alternativeName>
        <fullName evidence="6">Peptidyl-prolyl cis-trans isomerase plp</fullName>
    </alternativeName>
    <alternativeName>
        <fullName evidence="7">Rotamase plp</fullName>
    </alternativeName>
</protein>
<dbReference type="SUPFAM" id="SSF54534">
    <property type="entry name" value="FKBP-like"/>
    <property type="match status" value="1"/>
</dbReference>
<keyword evidence="5 8" id="KW-0697">Rotamase</keyword>
<keyword evidence="8 11" id="KW-0413">Isomerase</keyword>
<evidence type="ECO:0000313" key="11">
    <source>
        <dbReference type="EMBL" id="AVO46407.1"/>
    </source>
</evidence>
<dbReference type="InterPro" id="IPR050245">
    <property type="entry name" value="PrsA_foldase"/>
</dbReference>
<evidence type="ECO:0000256" key="4">
    <source>
        <dbReference type="ARBA" id="ARBA00018370"/>
    </source>
</evidence>
<dbReference type="Pfam" id="PF00639">
    <property type="entry name" value="Rotamase"/>
    <property type="match status" value="1"/>
</dbReference>
<dbReference type="KEGG" id="phr:C6569_15850"/>
<evidence type="ECO:0000256" key="8">
    <source>
        <dbReference type="PROSITE-ProRule" id="PRU00278"/>
    </source>
</evidence>
<accession>A0A2S0NEB8</accession>
<dbReference type="EC" id="5.2.1.8" evidence="3"/>
<dbReference type="OrthoDB" id="196786at2"/>
<evidence type="ECO:0000256" key="7">
    <source>
        <dbReference type="ARBA" id="ARBA00031484"/>
    </source>
</evidence>
<dbReference type="GO" id="GO:0003755">
    <property type="term" value="F:peptidyl-prolyl cis-trans isomerase activity"/>
    <property type="evidence" value="ECO:0007669"/>
    <property type="project" value="UniProtKB-KW"/>
</dbReference>
<dbReference type="PROSITE" id="PS50198">
    <property type="entry name" value="PPIC_PPIASE_2"/>
    <property type="match status" value="1"/>
</dbReference>
<name>A0A2S0NEB8_9HYPH</name>
<sequence>MSATAPVHTLVSRPPRQPVSVNGVVIGRQDILREARNHAGLPAAEAWQAAATALVVKELLTQQARRSGVTGVPATDGEGRTETDEEAAVRTLVESAVTVPDATEEECFRYFAAHRLRFRSASLSEVAHILCAAAPGDGEGRPAAQALAASLCDTLADNPAAFGDLARRHSRCPSAGQGGSLGQVQPGSTVPEFEAALAAMEPGTISLEPVETRFGFHVIRLERRIDGVALPFEAVHDRIAHYLRAAAAHRAQAQYVARLISAADIRGIALAGADQHRVH</sequence>
<evidence type="ECO:0000313" key="12">
    <source>
        <dbReference type="Proteomes" id="UP000237889"/>
    </source>
</evidence>
<evidence type="ECO:0000256" key="1">
    <source>
        <dbReference type="ARBA" id="ARBA00000971"/>
    </source>
</evidence>
<dbReference type="EMBL" id="CP027668">
    <property type="protein sequence ID" value="AVO46407.1"/>
    <property type="molecule type" value="Genomic_DNA"/>
</dbReference>
<dbReference type="Proteomes" id="UP000237889">
    <property type="component" value="Chromosome"/>
</dbReference>
<evidence type="ECO:0000259" key="10">
    <source>
        <dbReference type="PROSITE" id="PS50198"/>
    </source>
</evidence>
<keyword evidence="12" id="KW-1185">Reference proteome</keyword>
<dbReference type="InterPro" id="IPR023058">
    <property type="entry name" value="PPIase_PpiC_CS"/>
</dbReference>
<evidence type="ECO:0000256" key="3">
    <source>
        <dbReference type="ARBA" id="ARBA00013194"/>
    </source>
</evidence>
<dbReference type="PANTHER" id="PTHR47245">
    <property type="entry name" value="PEPTIDYLPROLYL ISOMERASE"/>
    <property type="match status" value="1"/>
</dbReference>
<proteinExistence type="inferred from homology"/>
<evidence type="ECO:0000256" key="5">
    <source>
        <dbReference type="ARBA" id="ARBA00023110"/>
    </source>
</evidence>
<dbReference type="InterPro" id="IPR000297">
    <property type="entry name" value="PPIase_PpiC"/>
</dbReference>
<reference evidence="11 12" key="1">
    <citation type="submission" date="2018-03" db="EMBL/GenBank/DDBJ databases">
        <title>Genome sequencing of Phreatobacter sp.</title>
        <authorList>
            <person name="Kim S.-J."/>
            <person name="Heo J."/>
            <person name="Kwon S.-W."/>
        </authorList>
    </citation>
    <scope>NUCLEOTIDE SEQUENCE [LARGE SCALE GENOMIC DNA]</scope>
    <source>
        <strain evidence="11 12">S-12</strain>
    </source>
</reference>
<dbReference type="AlphaFoldDB" id="A0A2S0NEB8"/>
<evidence type="ECO:0000256" key="6">
    <source>
        <dbReference type="ARBA" id="ARBA00030642"/>
    </source>
</evidence>
<dbReference type="PROSITE" id="PS01096">
    <property type="entry name" value="PPIC_PPIASE_1"/>
    <property type="match status" value="1"/>
</dbReference>
<feature type="domain" description="PpiC" evidence="10">
    <location>
        <begin position="121"/>
        <end position="223"/>
    </location>
</feature>
<feature type="region of interest" description="Disordered" evidence="9">
    <location>
        <begin position="66"/>
        <end position="85"/>
    </location>
</feature>
<evidence type="ECO:0000256" key="2">
    <source>
        <dbReference type="ARBA" id="ARBA00007656"/>
    </source>
</evidence>
<comment type="catalytic activity">
    <reaction evidence="1">
        <text>[protein]-peptidylproline (omega=180) = [protein]-peptidylproline (omega=0)</text>
        <dbReference type="Rhea" id="RHEA:16237"/>
        <dbReference type="Rhea" id="RHEA-COMP:10747"/>
        <dbReference type="Rhea" id="RHEA-COMP:10748"/>
        <dbReference type="ChEBI" id="CHEBI:83833"/>
        <dbReference type="ChEBI" id="CHEBI:83834"/>
        <dbReference type="EC" id="5.2.1.8"/>
    </reaction>
</comment>
<dbReference type="InterPro" id="IPR046357">
    <property type="entry name" value="PPIase_dom_sf"/>
</dbReference>
<gene>
    <name evidence="11" type="ORF">C6569_15850</name>
</gene>
<dbReference type="PANTHER" id="PTHR47245:SF2">
    <property type="entry name" value="PEPTIDYL-PROLYL CIS-TRANS ISOMERASE HP_0175-RELATED"/>
    <property type="match status" value="1"/>
</dbReference>
<comment type="similarity">
    <text evidence="2">Belongs to the PpiC/parvulin rotamase family.</text>
</comment>
<dbReference type="Gene3D" id="3.10.50.40">
    <property type="match status" value="1"/>
</dbReference>
<organism evidence="11 12">
    <name type="scientific">Phreatobacter cathodiphilus</name>
    <dbReference type="NCBI Taxonomy" id="1868589"/>
    <lineage>
        <taxon>Bacteria</taxon>
        <taxon>Pseudomonadati</taxon>
        <taxon>Pseudomonadota</taxon>
        <taxon>Alphaproteobacteria</taxon>
        <taxon>Hyphomicrobiales</taxon>
        <taxon>Phreatobacteraceae</taxon>
        <taxon>Phreatobacter</taxon>
    </lineage>
</organism>
<dbReference type="RefSeq" id="WP_106749747.1">
    <property type="nucleotide sequence ID" value="NZ_CP027668.1"/>
</dbReference>
<evidence type="ECO:0000256" key="9">
    <source>
        <dbReference type="SAM" id="MobiDB-lite"/>
    </source>
</evidence>